<evidence type="ECO:0000313" key="8">
    <source>
        <dbReference type="Proteomes" id="UP000036166"/>
    </source>
</evidence>
<comment type="subcellular location">
    <subcellularLocation>
        <location evidence="1">Cell outer membrane</location>
    </subcellularLocation>
</comment>
<comment type="caution">
    <text evidence="7">The sequence shown here is derived from an EMBL/GenBank/DDBJ whole genome shotgun (WGS) entry which is preliminary data.</text>
</comment>
<dbReference type="InterPro" id="IPR011990">
    <property type="entry name" value="TPR-like_helical_dom_sf"/>
</dbReference>
<name>A0A0J6CEV5_9BACT</name>
<dbReference type="EMBL" id="LFJV01000014">
    <property type="protein sequence ID" value="KMM34666.1"/>
    <property type="molecule type" value="Genomic_DNA"/>
</dbReference>
<evidence type="ECO:0000256" key="1">
    <source>
        <dbReference type="ARBA" id="ARBA00004442"/>
    </source>
</evidence>
<keyword evidence="5" id="KW-0998">Cell outer membrane</keyword>
<organism evidence="7 8">
    <name type="scientific">Parabacteroides goldsteinii</name>
    <dbReference type="NCBI Taxonomy" id="328812"/>
    <lineage>
        <taxon>Bacteria</taxon>
        <taxon>Pseudomonadati</taxon>
        <taxon>Bacteroidota</taxon>
        <taxon>Bacteroidia</taxon>
        <taxon>Bacteroidales</taxon>
        <taxon>Tannerellaceae</taxon>
        <taxon>Parabacteroides</taxon>
    </lineage>
</organism>
<dbReference type="AlphaFoldDB" id="A0A0J6CEV5"/>
<dbReference type="InterPro" id="IPR012944">
    <property type="entry name" value="SusD_RagB_dom"/>
</dbReference>
<feature type="domain" description="RagB/SusD" evidence="6">
    <location>
        <begin position="327"/>
        <end position="577"/>
    </location>
</feature>
<dbReference type="GO" id="GO:0009279">
    <property type="term" value="C:cell outer membrane"/>
    <property type="evidence" value="ECO:0007669"/>
    <property type="project" value="UniProtKB-SubCell"/>
</dbReference>
<sequence>MKYQGIKHIITVCLGVCTLIACNDNLEIAPPSSIIPEDYLKEESQLDSYIINRYTGLPNSGGGVGLDNGTDNEAGMDFSTKYTDGDWKVGETGGEWNFEEIYQLNYFLDRVLPMYQNGEISGSKENIEHYIGEAYLLRAVAYYNKLVSLGDFPIVRHTFVDDKQQLTEASKRMPRNEVARFIISDLDSAAVLMKSTAPDGKKNRMYKDIAYLMKSRVALFEGTWLKYFKGTAFVPNGEGWLGATREYNKGYQYPSGNIDNEIKWFLEQAIEASDKVASKYQLTTNSGVLMQGAGDTNPYVEMFSALDMSSYEEILLWRDFDKGKNIVNNRAVDAGTTCTAIGLTRGMVQSYLMNDGLPYYASSLYKGDDSSQEIVEDRDDRIRLFMKQPGMVNIWLNVGQGTHGVPVEPELPDIINGVYTLRNNTGYVSRKYWYWDHLYCNNWQGETGVPIFRAAEAYLNYIEAYYECYGNLDSKADQYWRALRRRANVEEDYNKTIQATDMQKEAMLDWAAYSGGNILSDATLFNIRRERRNEFLSEGFRSSDLKRWRSMDQLMTKKYHIEGFKLWNTDLPERYAAAGYNLVYDKDPDSNVSSPSAGNYLRPYEILKTNRAYEGYGWHMAHYLNPIAMQHFMITSTEDKDAYSDSPIYQNPYWPVKANYPAEK</sequence>
<dbReference type="PROSITE" id="PS51257">
    <property type="entry name" value="PROKAR_LIPOPROTEIN"/>
    <property type="match status" value="1"/>
</dbReference>
<dbReference type="SUPFAM" id="SSF48452">
    <property type="entry name" value="TPR-like"/>
    <property type="match status" value="1"/>
</dbReference>
<proteinExistence type="inferred from homology"/>
<dbReference type="Gene3D" id="1.25.40.390">
    <property type="match status" value="1"/>
</dbReference>
<dbReference type="Proteomes" id="UP000036166">
    <property type="component" value="Unassembled WGS sequence"/>
</dbReference>
<evidence type="ECO:0000256" key="2">
    <source>
        <dbReference type="ARBA" id="ARBA00006275"/>
    </source>
</evidence>
<dbReference type="Pfam" id="PF07980">
    <property type="entry name" value="SusD_RagB"/>
    <property type="match status" value="1"/>
</dbReference>
<evidence type="ECO:0000256" key="5">
    <source>
        <dbReference type="ARBA" id="ARBA00023237"/>
    </source>
</evidence>
<evidence type="ECO:0000256" key="3">
    <source>
        <dbReference type="ARBA" id="ARBA00022729"/>
    </source>
</evidence>
<evidence type="ECO:0000259" key="6">
    <source>
        <dbReference type="Pfam" id="PF07980"/>
    </source>
</evidence>
<comment type="similarity">
    <text evidence="2">Belongs to the SusD family.</text>
</comment>
<keyword evidence="4" id="KW-0472">Membrane</keyword>
<gene>
    <name evidence="7" type="ORF">ACM15_05930</name>
</gene>
<dbReference type="RefSeq" id="WP_048314728.1">
    <property type="nucleotide sequence ID" value="NZ_LFJV01000014.1"/>
</dbReference>
<dbReference type="PATRIC" id="fig|328812.4.peg.1188"/>
<evidence type="ECO:0000256" key="4">
    <source>
        <dbReference type="ARBA" id="ARBA00023136"/>
    </source>
</evidence>
<reference evidence="7 8" key="1">
    <citation type="submission" date="2015-06" db="EMBL/GenBank/DDBJ databases">
        <title>Draft Genome Sequence of Parabacteroides goldsteinii with Putative Novel Metallo-Beta-Lactamases Isolated from a Blood Culture from a Human Patient.</title>
        <authorList>
            <person name="Krogh T.J."/>
            <person name="Agergaard C.N."/>
            <person name="Moller-Jensen J."/>
            <person name="Justesen U.S."/>
        </authorList>
    </citation>
    <scope>NUCLEOTIDE SEQUENCE [LARGE SCALE GENOMIC DNA]</scope>
    <source>
        <strain evidence="7 8">910340</strain>
    </source>
</reference>
<accession>A0A0J6CEV5</accession>
<evidence type="ECO:0000313" key="7">
    <source>
        <dbReference type="EMBL" id="KMM34666.1"/>
    </source>
</evidence>
<protein>
    <recommendedName>
        <fullName evidence="6">RagB/SusD domain-containing protein</fullName>
    </recommendedName>
</protein>
<keyword evidence="3" id="KW-0732">Signal</keyword>